<dbReference type="AlphaFoldDB" id="A0ABC9WD90"/>
<sequence length="168" mass="18722">MAPMAGLMEWKSTDSLGRTGRGDGGVGGWGVTLYVNDQLECMELHLGMDEELTESLWVRMKGRVRTGDIQVGVCNRPPDQGDGVDEAIYRQIGAASRSQALVLMGYLSHPNICWKDNTTGHKQPQRFLECVDDNFLLQEIEEPRRRGAMLELVLKKQGRAGWECEAQG</sequence>
<evidence type="ECO:0000313" key="2">
    <source>
        <dbReference type="Proteomes" id="UP001623348"/>
    </source>
</evidence>
<protein>
    <submittedName>
        <fullName evidence="1">Uncharacterized protein</fullName>
    </submittedName>
</protein>
<proteinExistence type="predicted"/>
<dbReference type="EMBL" id="BAAFJT010000002">
    <property type="protein sequence ID" value="GAB0183241.1"/>
    <property type="molecule type" value="Genomic_DNA"/>
</dbReference>
<accession>A0ABC9WD90</accession>
<gene>
    <name evidence="1" type="ORF">GRJ2_000789400</name>
</gene>
<dbReference type="Proteomes" id="UP001623348">
    <property type="component" value="Unassembled WGS sequence"/>
</dbReference>
<reference evidence="1 2" key="1">
    <citation type="submission" date="2024-06" db="EMBL/GenBank/DDBJ databases">
        <title>The draft genome of Grus japonensis, version 3.</title>
        <authorList>
            <person name="Nabeshima K."/>
            <person name="Suzuki S."/>
            <person name="Onuma M."/>
        </authorList>
    </citation>
    <scope>NUCLEOTIDE SEQUENCE [LARGE SCALE GENOMIC DNA]</scope>
    <source>
        <strain evidence="1 2">451A</strain>
    </source>
</reference>
<organism evidence="1 2">
    <name type="scientific">Grus japonensis</name>
    <name type="common">Japanese crane</name>
    <name type="synonym">Red-crowned crane</name>
    <dbReference type="NCBI Taxonomy" id="30415"/>
    <lineage>
        <taxon>Eukaryota</taxon>
        <taxon>Metazoa</taxon>
        <taxon>Chordata</taxon>
        <taxon>Craniata</taxon>
        <taxon>Vertebrata</taxon>
        <taxon>Euteleostomi</taxon>
        <taxon>Archelosauria</taxon>
        <taxon>Archosauria</taxon>
        <taxon>Dinosauria</taxon>
        <taxon>Saurischia</taxon>
        <taxon>Theropoda</taxon>
        <taxon>Coelurosauria</taxon>
        <taxon>Aves</taxon>
        <taxon>Neognathae</taxon>
        <taxon>Neoaves</taxon>
        <taxon>Gruiformes</taxon>
        <taxon>Gruidae</taxon>
        <taxon>Grus</taxon>
    </lineage>
</organism>
<comment type="caution">
    <text evidence="1">The sequence shown here is derived from an EMBL/GenBank/DDBJ whole genome shotgun (WGS) entry which is preliminary data.</text>
</comment>
<keyword evidence="2" id="KW-1185">Reference proteome</keyword>
<dbReference type="PANTHER" id="PTHR33395">
    <property type="entry name" value="TRANSCRIPTASE, PUTATIVE-RELATED-RELATED"/>
    <property type="match status" value="1"/>
</dbReference>
<evidence type="ECO:0000313" key="1">
    <source>
        <dbReference type="EMBL" id="GAB0183241.1"/>
    </source>
</evidence>
<dbReference type="PANTHER" id="PTHR33395:SF22">
    <property type="entry name" value="REVERSE TRANSCRIPTASE DOMAIN-CONTAINING PROTEIN"/>
    <property type="match status" value="1"/>
</dbReference>
<name>A0ABC9WD90_GRUJA</name>